<reference evidence="1 2" key="1">
    <citation type="journal article" date="2003" name="Proc. Natl. Acad. Sci. U.S.A.">
        <title>Complete genome sequence and analysis of Wolinella succinogenes.</title>
        <authorList>
            <person name="Baar C."/>
            <person name="Eppinger M."/>
            <person name="Raddatz G."/>
            <person name="Simon JM."/>
            <person name="Lanz C."/>
            <person name="Klimmek O."/>
            <person name="Nandakumar R."/>
            <person name="Gross R."/>
            <person name="Rosinus A."/>
            <person name="Keller H."/>
            <person name="Jagtap P."/>
            <person name="Linke B."/>
            <person name="Meyer F."/>
            <person name="Lederer H."/>
            <person name="Schuster S.C."/>
        </authorList>
    </citation>
    <scope>NUCLEOTIDE SEQUENCE [LARGE SCALE GENOMIC DNA]</scope>
    <source>
        <strain evidence="2">ATCC 29543 / DSM 1740 / CCUG 13145 / JCM 31913 / LMG 7466 / NCTC 11488 / FDC 602W</strain>
    </source>
</reference>
<sequence>MKAKGIKGNYFRLGAILLTVMAVKLSALLCRVRQKTGCPLLRLLLSSEENDPPPQGSAISCLVSFTTSDGISFSLFLPSSKATHCNCIFKRRSFLALNYQKIQKLRPCRCRHRKTGLAPPLF</sequence>
<dbReference type="STRING" id="273121.WS0268"/>
<dbReference type="RefSeq" id="WP_011138223.1">
    <property type="nucleotide sequence ID" value="NC_005090.1"/>
</dbReference>
<dbReference type="AlphaFoldDB" id="Q7MSN5"/>
<dbReference type="KEGG" id="wsu:WS0268"/>
<gene>
    <name evidence="1" type="ordered locus">WS0268</name>
</gene>
<proteinExistence type="predicted"/>
<dbReference type="EMBL" id="BX571657">
    <property type="protein sequence ID" value="CAE09422.1"/>
    <property type="molecule type" value="Genomic_DNA"/>
</dbReference>
<evidence type="ECO:0000313" key="1">
    <source>
        <dbReference type="EMBL" id="CAE09422.1"/>
    </source>
</evidence>
<dbReference type="HOGENOM" id="CLU_153184_0_0_7"/>
<evidence type="ECO:0000313" key="2">
    <source>
        <dbReference type="Proteomes" id="UP000000422"/>
    </source>
</evidence>
<organism evidence="2">
    <name type="scientific">Wolinella succinogenes (strain ATCC 29543 / DSM 1740 / CCUG 13145 / JCM 31913 / LMG 7466 / NCTC 11488 / FDC 602W)</name>
    <name type="common">Vibrio succinogenes</name>
    <dbReference type="NCBI Taxonomy" id="273121"/>
    <lineage>
        <taxon>Bacteria</taxon>
        <taxon>Pseudomonadati</taxon>
        <taxon>Campylobacterota</taxon>
        <taxon>Epsilonproteobacteria</taxon>
        <taxon>Campylobacterales</taxon>
        <taxon>Helicobacteraceae</taxon>
        <taxon>Wolinella</taxon>
    </lineage>
</organism>
<protein>
    <submittedName>
        <fullName evidence="1">Uncharacterized protein</fullName>
    </submittedName>
</protein>
<accession>Q7MSN5</accession>
<dbReference type="Proteomes" id="UP000000422">
    <property type="component" value="Chromosome"/>
</dbReference>
<keyword evidence="2" id="KW-1185">Reference proteome</keyword>
<name>Q7MSN5_WOLSU</name>